<evidence type="ECO:0000313" key="3">
    <source>
        <dbReference type="Proteomes" id="UP000626982"/>
    </source>
</evidence>
<dbReference type="Proteomes" id="UP000626982">
    <property type="component" value="Unassembled WGS sequence"/>
</dbReference>
<dbReference type="SUPFAM" id="SSF53756">
    <property type="entry name" value="UDP-Glycosyltransferase/glycogen phosphorylase"/>
    <property type="match status" value="1"/>
</dbReference>
<evidence type="ECO:0000313" key="2">
    <source>
        <dbReference type="EMBL" id="GGN80320.1"/>
    </source>
</evidence>
<accession>A0ABQ2KFH9</accession>
<dbReference type="EMBL" id="BMLM01000001">
    <property type="protein sequence ID" value="GGN80320.1"/>
    <property type="molecule type" value="Genomic_DNA"/>
</dbReference>
<dbReference type="PANTHER" id="PTHR46401:SF2">
    <property type="entry name" value="GLYCOSYLTRANSFERASE WBBK-RELATED"/>
    <property type="match status" value="1"/>
</dbReference>
<dbReference type="Gene3D" id="3.40.50.2000">
    <property type="entry name" value="Glycogen Phosphorylase B"/>
    <property type="match status" value="2"/>
</dbReference>
<protein>
    <submittedName>
        <fullName evidence="2">Peptidase M14</fullName>
    </submittedName>
</protein>
<comment type="caution">
    <text evidence="2">The sequence shown here is derived from an EMBL/GenBank/DDBJ whole genome shotgun (WGS) entry which is preliminary data.</text>
</comment>
<proteinExistence type="predicted"/>
<dbReference type="PANTHER" id="PTHR46401">
    <property type="entry name" value="GLYCOSYLTRANSFERASE WBBK-RELATED"/>
    <property type="match status" value="1"/>
</dbReference>
<name>A0ABQ2KFH9_9MICO</name>
<organism evidence="2 3">
    <name type="scientific">Agrococcus terreus</name>
    <dbReference type="NCBI Taxonomy" id="574649"/>
    <lineage>
        <taxon>Bacteria</taxon>
        <taxon>Bacillati</taxon>
        <taxon>Actinomycetota</taxon>
        <taxon>Actinomycetes</taxon>
        <taxon>Micrococcales</taxon>
        <taxon>Microbacteriaceae</taxon>
        <taxon>Agrococcus</taxon>
    </lineage>
</organism>
<keyword evidence="1" id="KW-0808">Transferase</keyword>
<gene>
    <name evidence="2" type="ORF">GCM10010968_08050</name>
</gene>
<reference evidence="3" key="1">
    <citation type="journal article" date="2019" name="Int. J. Syst. Evol. Microbiol.">
        <title>The Global Catalogue of Microorganisms (GCM) 10K type strain sequencing project: providing services to taxonomists for standard genome sequencing and annotation.</title>
        <authorList>
            <consortium name="The Broad Institute Genomics Platform"/>
            <consortium name="The Broad Institute Genome Sequencing Center for Infectious Disease"/>
            <person name="Wu L."/>
            <person name="Ma J."/>
        </authorList>
    </citation>
    <scope>NUCLEOTIDE SEQUENCE [LARGE SCALE GENOMIC DNA]</scope>
    <source>
        <strain evidence="3">CGMCC 1.6960</strain>
    </source>
</reference>
<sequence length="349" mass="37568">MRVVVFPAYRENPFLGMLLSGAKRDGAEIVDTRTLDELAAALAVRPESTVLSVHWTNPVAQSTRNPAIAVRNALQFRRILRSAKAAGAHVVWTVHNVLPHGARFPRIERWLHRLLAAQADRIHVMHPDTAALTAPHYRLPDDRVRLVPHPSYVGAVGPRADREVERARLGLGAREAAVLLLGQMRPYKGVLELIDAAGAAHRPGGLTLLLAGNATPDEAAAIEAAIAARPGLRAVCQLRYIDDAELPRWFAAADVVALPYRRILNSGSALLAATFGTPVLLPDEPHLADLGAHDWVTLFSGADGLRAALEAVRVDDAAARASAIAFASTWTGEDAGDAYRELLHEALVS</sequence>
<evidence type="ECO:0000256" key="1">
    <source>
        <dbReference type="ARBA" id="ARBA00022679"/>
    </source>
</evidence>
<dbReference type="RefSeq" id="WP_188716303.1">
    <property type="nucleotide sequence ID" value="NZ_BAABBD010000001.1"/>
</dbReference>
<dbReference type="Pfam" id="PF13692">
    <property type="entry name" value="Glyco_trans_1_4"/>
    <property type="match status" value="1"/>
</dbReference>
<keyword evidence="3" id="KW-1185">Reference proteome</keyword>